<protein>
    <submittedName>
        <fullName evidence="1">Uncharacterized protein</fullName>
    </submittedName>
</protein>
<dbReference type="AlphaFoldDB" id="A0A4P9YC61"/>
<evidence type="ECO:0000313" key="1">
    <source>
        <dbReference type="EMBL" id="RKP15740.1"/>
    </source>
</evidence>
<evidence type="ECO:0000313" key="2">
    <source>
        <dbReference type="Proteomes" id="UP000281549"/>
    </source>
</evidence>
<organism evidence="1 2">
    <name type="scientific">Rozella allomycis (strain CSF55)</name>
    <dbReference type="NCBI Taxonomy" id="988480"/>
    <lineage>
        <taxon>Eukaryota</taxon>
        <taxon>Fungi</taxon>
        <taxon>Fungi incertae sedis</taxon>
        <taxon>Cryptomycota</taxon>
        <taxon>Cryptomycota incertae sedis</taxon>
        <taxon>Rozella</taxon>
    </lineage>
</organism>
<dbReference type="EMBL" id="ML007842">
    <property type="protein sequence ID" value="RKP15740.1"/>
    <property type="molecule type" value="Genomic_DNA"/>
</dbReference>
<gene>
    <name evidence="1" type="ORF">ROZALSC1DRAFT_26106</name>
</gene>
<proteinExistence type="predicted"/>
<dbReference type="Proteomes" id="UP000281549">
    <property type="component" value="Unassembled WGS sequence"/>
</dbReference>
<name>A0A4P9YC61_ROZAC</name>
<reference evidence="2" key="1">
    <citation type="journal article" date="2018" name="Nat. Microbiol.">
        <title>Leveraging single-cell genomics to expand the fungal tree of life.</title>
        <authorList>
            <person name="Ahrendt S.R."/>
            <person name="Quandt C.A."/>
            <person name="Ciobanu D."/>
            <person name="Clum A."/>
            <person name="Salamov A."/>
            <person name="Andreopoulos B."/>
            <person name="Cheng J.F."/>
            <person name="Woyke T."/>
            <person name="Pelin A."/>
            <person name="Henrissat B."/>
            <person name="Reynolds N.K."/>
            <person name="Benny G.L."/>
            <person name="Smith M.E."/>
            <person name="James T.Y."/>
            <person name="Grigoriev I.V."/>
        </authorList>
    </citation>
    <scope>NUCLEOTIDE SEQUENCE [LARGE SCALE GENOMIC DNA]</scope>
    <source>
        <strain evidence="2">CSF55</strain>
    </source>
</reference>
<accession>A0A4P9YC61</accession>
<sequence>MPCSVLNSSMKANVMLLNIDIMIFNQKDIETLAEVLVEVCFSGNEVCFSGKEANEAKIQVKVNEVLAHINEVRRIIAKKEEEEENSESIMNDTICNTKSGVAMVVSGCHE</sequence>